<keyword evidence="1" id="KW-0732">Signal</keyword>
<feature type="domain" description="Ig-like" evidence="5">
    <location>
        <begin position="406"/>
        <end position="495"/>
    </location>
</feature>
<evidence type="ECO:0000256" key="4">
    <source>
        <dbReference type="ARBA" id="ARBA00023319"/>
    </source>
</evidence>
<reference evidence="7" key="1">
    <citation type="submission" date="2025-08" db="UniProtKB">
        <authorList>
            <consortium name="RefSeq"/>
        </authorList>
    </citation>
    <scope>IDENTIFICATION</scope>
</reference>
<dbReference type="InterPro" id="IPR013151">
    <property type="entry name" value="Immunoglobulin_dom"/>
</dbReference>
<dbReference type="SMART" id="SM00408">
    <property type="entry name" value="IGc2"/>
    <property type="match status" value="5"/>
</dbReference>
<dbReference type="OrthoDB" id="10012075at2759"/>
<keyword evidence="2" id="KW-1015">Disulfide bond</keyword>
<feature type="domain" description="Ig-like" evidence="5">
    <location>
        <begin position="57"/>
        <end position="155"/>
    </location>
</feature>
<keyword evidence="3" id="KW-0325">Glycoprotein</keyword>
<evidence type="ECO:0000259" key="5">
    <source>
        <dbReference type="PROSITE" id="PS50835"/>
    </source>
</evidence>
<keyword evidence="6" id="KW-1185">Reference proteome</keyword>
<dbReference type="Pfam" id="PF13927">
    <property type="entry name" value="Ig_3"/>
    <property type="match status" value="3"/>
</dbReference>
<feature type="domain" description="Ig-like" evidence="5">
    <location>
        <begin position="500"/>
        <end position="586"/>
    </location>
</feature>
<dbReference type="AlphaFoldDB" id="A0A6J2RA17"/>
<organism evidence="6 7">
    <name type="scientific">Cottoperca gobio</name>
    <name type="common">Frogmouth</name>
    <name type="synonym">Aphritis gobio</name>
    <dbReference type="NCBI Taxonomy" id="56716"/>
    <lineage>
        <taxon>Eukaryota</taxon>
        <taxon>Metazoa</taxon>
        <taxon>Chordata</taxon>
        <taxon>Craniata</taxon>
        <taxon>Vertebrata</taxon>
        <taxon>Euteleostomi</taxon>
        <taxon>Actinopterygii</taxon>
        <taxon>Neopterygii</taxon>
        <taxon>Teleostei</taxon>
        <taxon>Neoteleostei</taxon>
        <taxon>Acanthomorphata</taxon>
        <taxon>Eupercaria</taxon>
        <taxon>Perciformes</taxon>
        <taxon>Notothenioidei</taxon>
        <taxon>Bovichtidae</taxon>
        <taxon>Cottoperca</taxon>
    </lineage>
</organism>
<dbReference type="InterPro" id="IPR052598">
    <property type="entry name" value="IgSF_CEA-related"/>
</dbReference>
<feature type="domain" description="Ig-like" evidence="5">
    <location>
        <begin position="160"/>
        <end position="316"/>
    </location>
</feature>
<accession>A0A6J2RA17</accession>
<dbReference type="InterPro" id="IPR003599">
    <property type="entry name" value="Ig_sub"/>
</dbReference>
<dbReference type="PROSITE" id="PS50835">
    <property type="entry name" value="IG_LIKE"/>
    <property type="match status" value="6"/>
</dbReference>
<evidence type="ECO:0000313" key="6">
    <source>
        <dbReference type="Proteomes" id="UP000504630"/>
    </source>
</evidence>
<dbReference type="InterPro" id="IPR003598">
    <property type="entry name" value="Ig_sub2"/>
</dbReference>
<feature type="domain" description="Ig-like" evidence="5">
    <location>
        <begin position="319"/>
        <end position="402"/>
    </location>
</feature>
<dbReference type="SUPFAM" id="SSF48726">
    <property type="entry name" value="Immunoglobulin"/>
    <property type="match status" value="7"/>
</dbReference>
<proteinExistence type="predicted"/>
<keyword evidence="4" id="KW-0393">Immunoglobulin domain</keyword>
<dbReference type="Gene3D" id="2.60.40.10">
    <property type="entry name" value="Immunoglobulins"/>
    <property type="match status" value="7"/>
</dbReference>
<dbReference type="Pfam" id="PF00047">
    <property type="entry name" value="ig"/>
    <property type="match status" value="1"/>
</dbReference>
<dbReference type="PANTHER" id="PTHR44337:SF20">
    <property type="entry name" value="CARCINOEMBRYONIC ANTIGEN-RELATED CELL ADHESION MOLECULE 5-RELATED"/>
    <property type="match status" value="1"/>
</dbReference>
<dbReference type="InterPro" id="IPR013783">
    <property type="entry name" value="Ig-like_fold"/>
</dbReference>
<dbReference type="InterPro" id="IPR013106">
    <property type="entry name" value="Ig_V-set"/>
</dbReference>
<name>A0A6J2RA17_COTGO</name>
<dbReference type="SMART" id="SM00406">
    <property type="entry name" value="IGv"/>
    <property type="match status" value="3"/>
</dbReference>
<dbReference type="InterPro" id="IPR007110">
    <property type="entry name" value="Ig-like_dom"/>
</dbReference>
<dbReference type="KEGG" id="cgob:115020980"/>
<dbReference type="RefSeq" id="XP_029306951.1">
    <property type="nucleotide sequence ID" value="XM_029451091.1"/>
</dbReference>
<evidence type="ECO:0000256" key="1">
    <source>
        <dbReference type="ARBA" id="ARBA00022729"/>
    </source>
</evidence>
<dbReference type="InParanoid" id="A0A6J2RA17"/>
<feature type="domain" description="Ig-like" evidence="5">
    <location>
        <begin position="1"/>
        <end position="54"/>
    </location>
</feature>
<dbReference type="InterPro" id="IPR036179">
    <property type="entry name" value="Ig-like_dom_sf"/>
</dbReference>
<dbReference type="GeneID" id="115020980"/>
<dbReference type="PANTHER" id="PTHR44337">
    <property type="entry name" value="CARCINOEMBRYONIC ANTIGEN-RELATED CELL ADHESION MOLECULE 8"/>
    <property type="match status" value="1"/>
</dbReference>
<gene>
    <name evidence="7" type="primary">LOC115020980</name>
</gene>
<dbReference type="Pfam" id="PF07679">
    <property type="entry name" value="I-set"/>
    <property type="match status" value="1"/>
</dbReference>
<sequence length="586" mass="63657">MCSAESRPPAQFQWFVNGDLRSDGAELRLVDIQESHSGNYSCQAFNSRTLRYITSQPESVTVLAPVSNVQVNASTTDVLESNSSTVSLSCSSSGPSLSFLWLNSSSEVTGSDRVQLTDGGSTLTIINVTRYDQGPFRCHVFNPVSNVTSVPVNLLIIYGPENTNLTISPSEEYYDEGSDVILMCSADSGPPAQFQWFLNGALRSDGAELRLVDIQESHSGNYSSNVSNVVITASSTDLVEFNSSVSLSCSSSGSSLSFLWLNSSSEVTGSDRVQLTDGGSTLTINNVTRYDQGPFRCHVFNNFSRYTSDPVTLRISFGPENTQLKLSPSQEFFLKGSNISLVCSADSRPSAQFQWFVNGELRSDGAELRLMDIQINQSGRYSCQAFNNKTMKHETSQAAAISVRTPVSNVEVTSNNTYFVEFSSSVSLSVSSSGSSLSFLWLNGSSRVKESGRVQLTDGGATLTIRKLTRYDQGPFRCNVSNGASSVISQPVTLFIQYGPDNMVIKGPASVRVGDFAMLYCSTMSVPSPAFTWFYNGKPTVCGARAAMNSNYPAHEKEKSSMEVKPSDVYRISMREPNVVSSFDGE</sequence>
<dbReference type="InterPro" id="IPR013098">
    <property type="entry name" value="Ig_I-set"/>
</dbReference>
<evidence type="ECO:0000256" key="2">
    <source>
        <dbReference type="ARBA" id="ARBA00023157"/>
    </source>
</evidence>
<dbReference type="Proteomes" id="UP000504630">
    <property type="component" value="Chromosome 16"/>
</dbReference>
<dbReference type="SMART" id="SM00409">
    <property type="entry name" value="IG"/>
    <property type="match status" value="6"/>
</dbReference>
<protein>
    <submittedName>
        <fullName evidence="7">Carcinoembryonic antigen-related cell adhesion molecule 5-like</fullName>
    </submittedName>
</protein>
<evidence type="ECO:0000313" key="7">
    <source>
        <dbReference type="RefSeq" id="XP_029306951.1"/>
    </source>
</evidence>
<evidence type="ECO:0000256" key="3">
    <source>
        <dbReference type="ARBA" id="ARBA00023180"/>
    </source>
</evidence>